<evidence type="ECO:0008006" key="3">
    <source>
        <dbReference type="Google" id="ProtNLM"/>
    </source>
</evidence>
<reference evidence="1" key="1">
    <citation type="submission" date="2022-07" db="EMBL/GenBank/DDBJ databases">
        <title>Bombella genomes.</title>
        <authorList>
            <person name="Harer L."/>
            <person name="Styblova S."/>
            <person name="Ehrmann M."/>
        </authorList>
    </citation>
    <scope>NUCLEOTIDE SEQUENCE</scope>
    <source>
        <strain evidence="1">TMW 2.2543</strain>
    </source>
</reference>
<proteinExistence type="predicted"/>
<dbReference type="EMBL" id="JANIDY010000002">
    <property type="protein sequence ID" value="MCX5618132.1"/>
    <property type="molecule type" value="Genomic_DNA"/>
</dbReference>
<gene>
    <name evidence="1" type="ORF">NQF86_05575</name>
</gene>
<dbReference type="RefSeq" id="WP_266116646.1">
    <property type="nucleotide sequence ID" value="NZ_JANIDY010000002.1"/>
</dbReference>
<organism evidence="1 2">
    <name type="scientific">Bombella pluederhausensis</name>
    <dbReference type="NCBI Taxonomy" id="2967336"/>
    <lineage>
        <taxon>Bacteria</taxon>
        <taxon>Pseudomonadati</taxon>
        <taxon>Pseudomonadota</taxon>
        <taxon>Alphaproteobacteria</taxon>
        <taxon>Acetobacterales</taxon>
        <taxon>Acetobacteraceae</taxon>
        <taxon>Bombella</taxon>
    </lineage>
</organism>
<sequence length="128" mass="14085">MSNKTGALPVTEPETVKASVLMMRLGVVLDDVCRRLSDVQGVVSDYVGTGHLDQNQMERLQGLDALTQEVEAVRAVLEKVEQVTPVVGEIQYAVGNVLAGVRLSQIRDMLRYGKTPDRQESHGDFTLF</sequence>
<keyword evidence="2" id="KW-1185">Reference proteome</keyword>
<accession>A0ABT3WGA7</accession>
<name>A0ABT3WGA7_9PROT</name>
<comment type="caution">
    <text evidence="1">The sequence shown here is derived from an EMBL/GenBank/DDBJ whole genome shotgun (WGS) entry which is preliminary data.</text>
</comment>
<protein>
    <recommendedName>
        <fullName evidence="3">Chemotaxis protein</fullName>
    </recommendedName>
</protein>
<evidence type="ECO:0000313" key="1">
    <source>
        <dbReference type="EMBL" id="MCX5618132.1"/>
    </source>
</evidence>
<evidence type="ECO:0000313" key="2">
    <source>
        <dbReference type="Proteomes" id="UP001165576"/>
    </source>
</evidence>
<dbReference type="Proteomes" id="UP001165576">
    <property type="component" value="Unassembled WGS sequence"/>
</dbReference>